<comment type="caution">
    <text evidence="16">The sequence shown here is derived from an EMBL/GenBank/DDBJ whole genome shotgun (WGS) entry which is preliminary data.</text>
</comment>
<dbReference type="AlphaFoldDB" id="N6UVB3"/>
<sequence length="226" mass="24882">MIKVAVAGALGRMGREIIKAICEQEDMKLVAGFERKGHEDRGKDIGELIGLGTLGVKLSTADEMDNVLKETKPDVFVDFTIADACVNNVKIAAENKVNLVIGTTGFTEEQKKEILETIEKNNVAAVISENFAIGVNIFFKVVEFLTKYLKDYDIEIIEMHHRYKKDAPSGTALKIAEIIKSNRDVELVFGRYGKCERKENEVGVHALRGGDVVGDHIVIFAGDGRG</sequence>
<evidence type="ECO:0000256" key="6">
    <source>
        <dbReference type="ARBA" id="ARBA00023002"/>
    </source>
</evidence>
<evidence type="ECO:0000256" key="8">
    <source>
        <dbReference type="ARBA" id="ARBA00023154"/>
    </source>
</evidence>
<comment type="similarity">
    <text evidence="1">Belongs to the DapB family.</text>
</comment>
<dbReference type="EMBL" id="APMM01000018">
    <property type="protein sequence ID" value="ENN96299.1"/>
    <property type="molecule type" value="Genomic_DNA"/>
</dbReference>
<keyword evidence="2" id="KW-0963">Cytoplasm</keyword>
<evidence type="ECO:0000259" key="14">
    <source>
        <dbReference type="Pfam" id="PF01113"/>
    </source>
</evidence>
<evidence type="ECO:0000256" key="12">
    <source>
        <dbReference type="ARBA" id="ARBA00049396"/>
    </source>
</evidence>
<reference evidence="16 17" key="1">
    <citation type="journal article" date="2013" name="Genome Announc.">
        <title>Draft Genome Sequence of a Highly Flagellated, Fast-Swimming Archaeon, Methanocaldococcus villosus Strain KIN24-T80 (DSM 22612).</title>
        <authorList>
            <person name="Thennarasu S."/>
            <person name="Polireddy D."/>
            <person name="Antony A."/>
            <person name="Yada M.R."/>
            <person name="Algarawi S."/>
            <person name="Sivakumar N."/>
        </authorList>
    </citation>
    <scope>NUCLEOTIDE SEQUENCE [LARGE SCALE GENOMIC DNA]</scope>
    <source>
        <strain evidence="16 17">KIN24-T80</strain>
    </source>
</reference>
<keyword evidence="7" id="KW-0520">NAD</keyword>
<dbReference type="PANTHER" id="PTHR20836:SF0">
    <property type="entry name" value="4-HYDROXY-TETRAHYDRODIPICOLINATE REDUCTASE 1, CHLOROPLASTIC-RELATED"/>
    <property type="match status" value="1"/>
</dbReference>
<dbReference type="SUPFAM" id="SSF51735">
    <property type="entry name" value="NAD(P)-binding Rossmann-fold domains"/>
    <property type="match status" value="1"/>
</dbReference>
<dbReference type="Proteomes" id="UP000053695">
    <property type="component" value="Unassembled WGS sequence"/>
</dbReference>
<accession>N6UVB3</accession>
<keyword evidence="8" id="KW-0457">Lysine biosynthesis</keyword>
<evidence type="ECO:0000256" key="7">
    <source>
        <dbReference type="ARBA" id="ARBA00023027"/>
    </source>
</evidence>
<evidence type="ECO:0000256" key="5">
    <source>
        <dbReference type="ARBA" id="ARBA00022915"/>
    </source>
</evidence>
<comment type="catalytic activity">
    <reaction evidence="11">
        <text>(S)-2,3,4,5-tetrahydrodipicolinate + NADP(+) + H2O = (2S,4S)-4-hydroxy-2,3,4,5-tetrahydrodipicolinate + NADPH + H(+)</text>
        <dbReference type="Rhea" id="RHEA:35331"/>
        <dbReference type="ChEBI" id="CHEBI:15377"/>
        <dbReference type="ChEBI" id="CHEBI:15378"/>
        <dbReference type="ChEBI" id="CHEBI:16845"/>
        <dbReference type="ChEBI" id="CHEBI:57783"/>
        <dbReference type="ChEBI" id="CHEBI:58349"/>
        <dbReference type="ChEBI" id="CHEBI:67139"/>
        <dbReference type="EC" id="1.17.1.8"/>
    </reaction>
</comment>
<organism evidence="16 17">
    <name type="scientific">Methanocaldococcus villosus KIN24-T80</name>
    <dbReference type="NCBI Taxonomy" id="1069083"/>
    <lineage>
        <taxon>Archaea</taxon>
        <taxon>Methanobacteriati</taxon>
        <taxon>Methanobacteriota</taxon>
        <taxon>Methanomada group</taxon>
        <taxon>Methanococci</taxon>
        <taxon>Methanococcales</taxon>
        <taxon>Methanocaldococcaceae</taxon>
        <taxon>Methanocaldococcus</taxon>
    </lineage>
</organism>
<comment type="catalytic activity">
    <reaction evidence="12">
        <text>(S)-2,3,4,5-tetrahydrodipicolinate + NAD(+) + H2O = (2S,4S)-4-hydroxy-2,3,4,5-tetrahydrodipicolinate + NADH + H(+)</text>
        <dbReference type="Rhea" id="RHEA:35323"/>
        <dbReference type="ChEBI" id="CHEBI:15377"/>
        <dbReference type="ChEBI" id="CHEBI:15378"/>
        <dbReference type="ChEBI" id="CHEBI:16845"/>
        <dbReference type="ChEBI" id="CHEBI:57540"/>
        <dbReference type="ChEBI" id="CHEBI:57945"/>
        <dbReference type="ChEBI" id="CHEBI:67139"/>
        <dbReference type="EC" id="1.17.1.8"/>
    </reaction>
</comment>
<dbReference type="InterPro" id="IPR022663">
    <property type="entry name" value="DapB_C"/>
</dbReference>
<dbReference type="InterPro" id="IPR036291">
    <property type="entry name" value="NAD(P)-bd_dom_sf"/>
</dbReference>
<dbReference type="Gene3D" id="3.40.50.720">
    <property type="entry name" value="NAD(P)-binding Rossmann-like Domain"/>
    <property type="match status" value="1"/>
</dbReference>
<keyword evidence="6 16" id="KW-0560">Oxidoreductase</keyword>
<dbReference type="Pfam" id="PF01113">
    <property type="entry name" value="DapB_N"/>
    <property type="match status" value="1"/>
</dbReference>
<dbReference type="CDD" id="cd02274">
    <property type="entry name" value="DHDPR_N"/>
    <property type="match status" value="1"/>
</dbReference>
<dbReference type="NCBIfam" id="TIGR00036">
    <property type="entry name" value="dapB"/>
    <property type="match status" value="1"/>
</dbReference>
<feature type="domain" description="Dihydrodipicolinate reductase C-terminal" evidence="15">
    <location>
        <begin position="134"/>
        <end position="224"/>
    </location>
</feature>
<feature type="domain" description="Dihydrodipicolinate reductase N-terminal" evidence="14">
    <location>
        <begin position="2"/>
        <end position="131"/>
    </location>
</feature>
<evidence type="ECO:0000256" key="3">
    <source>
        <dbReference type="ARBA" id="ARBA00022605"/>
    </source>
</evidence>
<dbReference type="GO" id="GO:0019877">
    <property type="term" value="P:diaminopimelate biosynthetic process"/>
    <property type="evidence" value="ECO:0007669"/>
    <property type="project" value="UniProtKB-KW"/>
</dbReference>
<comment type="pathway">
    <text evidence="9">Amino-acid biosynthesis; L-lysine biosynthesis via DAP pathway; (S)-tetrahydrodipicolinate from L-aspartate: step 4/4.</text>
</comment>
<evidence type="ECO:0000259" key="15">
    <source>
        <dbReference type="Pfam" id="PF05173"/>
    </source>
</evidence>
<dbReference type="PROSITE" id="PS01298">
    <property type="entry name" value="DAPB"/>
    <property type="match status" value="1"/>
</dbReference>
<evidence type="ECO:0000256" key="1">
    <source>
        <dbReference type="ARBA" id="ARBA00006642"/>
    </source>
</evidence>
<evidence type="ECO:0000256" key="13">
    <source>
        <dbReference type="NCBIfam" id="TIGR00036"/>
    </source>
</evidence>
<dbReference type="PATRIC" id="fig|1069083.5.peg.594"/>
<evidence type="ECO:0000256" key="9">
    <source>
        <dbReference type="ARBA" id="ARBA00037922"/>
    </source>
</evidence>
<dbReference type="EC" id="1.17.1.8" evidence="10 13"/>
<keyword evidence="5" id="KW-0220">Diaminopimelate biosynthesis</keyword>
<dbReference type="STRING" id="1069083.GCA_000371805_00153"/>
<dbReference type="InterPro" id="IPR000846">
    <property type="entry name" value="DapB_N"/>
</dbReference>
<evidence type="ECO:0000256" key="4">
    <source>
        <dbReference type="ARBA" id="ARBA00022857"/>
    </source>
</evidence>
<gene>
    <name evidence="16" type="ORF">J422_03029</name>
</gene>
<keyword evidence="4" id="KW-0521">NADP</keyword>
<keyword evidence="3" id="KW-0028">Amino-acid biosynthesis</keyword>
<evidence type="ECO:0000256" key="2">
    <source>
        <dbReference type="ARBA" id="ARBA00022490"/>
    </source>
</evidence>
<dbReference type="Gene3D" id="3.30.360.10">
    <property type="entry name" value="Dihydrodipicolinate Reductase, domain 2"/>
    <property type="match status" value="1"/>
</dbReference>
<evidence type="ECO:0000256" key="11">
    <source>
        <dbReference type="ARBA" id="ARBA00049080"/>
    </source>
</evidence>
<dbReference type="InterPro" id="IPR022664">
    <property type="entry name" value="DapB_N_CS"/>
</dbReference>
<dbReference type="GO" id="GO:0008839">
    <property type="term" value="F:4-hydroxy-tetrahydrodipicolinate reductase"/>
    <property type="evidence" value="ECO:0007669"/>
    <property type="project" value="UniProtKB-UniRule"/>
</dbReference>
<dbReference type="PANTHER" id="PTHR20836">
    <property type="entry name" value="DIHYDRODIPICOLINATE REDUCTASE"/>
    <property type="match status" value="1"/>
</dbReference>
<name>N6UVB3_9EURY</name>
<protein>
    <recommendedName>
        <fullName evidence="10 13">4-hydroxy-tetrahydrodipicolinate reductase</fullName>
        <ecNumber evidence="10 13">1.17.1.8</ecNumber>
    </recommendedName>
</protein>
<dbReference type="SUPFAM" id="SSF55347">
    <property type="entry name" value="Glyceraldehyde-3-phosphate dehydrogenase-like, C-terminal domain"/>
    <property type="match status" value="1"/>
</dbReference>
<dbReference type="PIRSF" id="PIRSF000161">
    <property type="entry name" value="DHPR"/>
    <property type="match status" value="1"/>
</dbReference>
<proteinExistence type="inferred from homology"/>
<evidence type="ECO:0000313" key="16">
    <source>
        <dbReference type="EMBL" id="ENN96299.1"/>
    </source>
</evidence>
<keyword evidence="17" id="KW-1185">Reference proteome</keyword>
<dbReference type="InterPro" id="IPR023940">
    <property type="entry name" value="DHDPR_bac"/>
</dbReference>
<evidence type="ECO:0000313" key="17">
    <source>
        <dbReference type="Proteomes" id="UP000053695"/>
    </source>
</evidence>
<evidence type="ECO:0000256" key="10">
    <source>
        <dbReference type="ARBA" id="ARBA00038983"/>
    </source>
</evidence>
<dbReference type="Pfam" id="PF05173">
    <property type="entry name" value="DapB_C"/>
    <property type="match status" value="1"/>
</dbReference>
<dbReference type="GO" id="GO:0009089">
    <property type="term" value="P:lysine biosynthetic process via diaminopimelate"/>
    <property type="evidence" value="ECO:0007669"/>
    <property type="project" value="UniProtKB-UniRule"/>
</dbReference>